<name>A0A395RKN0_FUSSP</name>
<dbReference type="Proteomes" id="UP000266152">
    <property type="component" value="Unassembled WGS sequence"/>
</dbReference>
<keyword evidence="3" id="KW-1185">Reference proteome</keyword>
<protein>
    <submittedName>
        <fullName evidence="2">Uncharacterized protein</fullName>
    </submittedName>
</protein>
<reference evidence="2 3" key="1">
    <citation type="journal article" date="2018" name="PLoS Pathog.">
        <title>Evolution of structural diversity of trichothecenes, a family of toxins produced by plant pathogenic and entomopathogenic fungi.</title>
        <authorList>
            <person name="Proctor R.H."/>
            <person name="McCormick S.P."/>
            <person name="Kim H.S."/>
            <person name="Cardoza R.E."/>
            <person name="Stanley A.M."/>
            <person name="Lindo L."/>
            <person name="Kelly A."/>
            <person name="Brown D.W."/>
            <person name="Lee T."/>
            <person name="Vaughan M.M."/>
            <person name="Alexander N.J."/>
            <person name="Busman M."/>
            <person name="Gutierrez S."/>
        </authorList>
    </citation>
    <scope>NUCLEOTIDE SEQUENCE [LARGE SCALE GENOMIC DNA]</scope>
    <source>
        <strain evidence="2 3">NRRL 3299</strain>
    </source>
</reference>
<evidence type="ECO:0000313" key="3">
    <source>
        <dbReference type="Proteomes" id="UP000266152"/>
    </source>
</evidence>
<comment type="caution">
    <text evidence="2">The sequence shown here is derived from an EMBL/GenBank/DDBJ whole genome shotgun (WGS) entry which is preliminary data.</text>
</comment>
<dbReference type="EMBL" id="PXOF01000183">
    <property type="protein sequence ID" value="RGP60646.1"/>
    <property type="molecule type" value="Genomic_DNA"/>
</dbReference>
<organism evidence="2 3">
    <name type="scientific">Fusarium sporotrichioides</name>
    <dbReference type="NCBI Taxonomy" id="5514"/>
    <lineage>
        <taxon>Eukaryota</taxon>
        <taxon>Fungi</taxon>
        <taxon>Dikarya</taxon>
        <taxon>Ascomycota</taxon>
        <taxon>Pezizomycotina</taxon>
        <taxon>Sordariomycetes</taxon>
        <taxon>Hypocreomycetidae</taxon>
        <taxon>Hypocreales</taxon>
        <taxon>Nectriaceae</taxon>
        <taxon>Fusarium</taxon>
    </lineage>
</organism>
<gene>
    <name evidence="2" type="ORF">FSPOR_10526</name>
</gene>
<dbReference type="AlphaFoldDB" id="A0A395RKN0"/>
<feature type="region of interest" description="Disordered" evidence="1">
    <location>
        <begin position="85"/>
        <end position="115"/>
    </location>
</feature>
<evidence type="ECO:0000313" key="2">
    <source>
        <dbReference type="EMBL" id="RGP60646.1"/>
    </source>
</evidence>
<sequence length="115" mass="12864">MVEGQLSGVRDLLSSLIALQDGLSFNTYLAGHFDGPNHQNETWIGRAENWTVSALTLAYTQFADIYSEQFYMALLAATKAKMNRRNPAIDHPTANKQKKPTNHRQSRAPTENVTT</sequence>
<feature type="compositionally biased region" description="Basic residues" evidence="1">
    <location>
        <begin position="96"/>
        <end position="106"/>
    </location>
</feature>
<accession>A0A395RKN0</accession>
<evidence type="ECO:0000256" key="1">
    <source>
        <dbReference type="SAM" id="MobiDB-lite"/>
    </source>
</evidence>
<proteinExistence type="predicted"/>